<keyword evidence="1" id="KW-0812">Transmembrane</keyword>
<keyword evidence="1" id="KW-0472">Membrane</keyword>
<feature type="transmembrane region" description="Helical" evidence="1">
    <location>
        <begin position="99"/>
        <end position="118"/>
    </location>
</feature>
<proteinExistence type="predicted"/>
<dbReference type="Proteomes" id="UP000546031">
    <property type="component" value="Unassembled WGS sequence"/>
</dbReference>
<evidence type="ECO:0000313" key="2">
    <source>
        <dbReference type="EMBL" id="NVE94061.1"/>
    </source>
</evidence>
<dbReference type="EMBL" id="JABWTA010000001">
    <property type="protein sequence ID" value="NVE94061.1"/>
    <property type="molecule type" value="Genomic_DNA"/>
</dbReference>
<feature type="transmembrane region" description="Helical" evidence="1">
    <location>
        <begin position="69"/>
        <end position="87"/>
    </location>
</feature>
<dbReference type="AlphaFoldDB" id="A0A850HAR0"/>
<keyword evidence="1" id="KW-1133">Transmembrane helix</keyword>
<reference evidence="2 3" key="1">
    <citation type="submission" date="2020-06" db="EMBL/GenBank/DDBJ databases">
        <title>Altererythrobacter lutimaris sp. nov., a marine bacterium isolated from a tidal flat.</title>
        <authorList>
            <person name="Kim D."/>
            <person name="Yoo Y."/>
            <person name="Kim J.-J."/>
        </authorList>
    </citation>
    <scope>NUCLEOTIDE SEQUENCE [LARGE SCALE GENOMIC DNA]</scope>
    <source>
        <strain evidence="2 3">JGD-16</strain>
    </source>
</reference>
<gene>
    <name evidence="2" type="ORF">HUO12_04025</name>
</gene>
<evidence type="ECO:0000256" key="1">
    <source>
        <dbReference type="SAM" id="Phobius"/>
    </source>
</evidence>
<keyword evidence="3" id="KW-1185">Reference proteome</keyword>
<organism evidence="2 3">
    <name type="scientific">Altererythrobacter lutimaris</name>
    <dbReference type="NCBI Taxonomy" id="2743979"/>
    <lineage>
        <taxon>Bacteria</taxon>
        <taxon>Pseudomonadati</taxon>
        <taxon>Pseudomonadota</taxon>
        <taxon>Alphaproteobacteria</taxon>
        <taxon>Sphingomonadales</taxon>
        <taxon>Erythrobacteraceae</taxon>
        <taxon>Altererythrobacter</taxon>
    </lineage>
</organism>
<feature type="transmembrane region" description="Helical" evidence="1">
    <location>
        <begin position="42"/>
        <end position="63"/>
    </location>
</feature>
<name>A0A850HAR0_9SPHN</name>
<sequence length="121" mass="13535">MFPDKQEDEDGDVMAGDRRIARPDTALPDWHNPDTSYRPIPIVWFTAAFLVQSVVLLAISVVFSHANGILPIAFGISATWVIGRKTWDRGMKNASERWKAATIWVLLIQLAFIVLGASDRL</sequence>
<evidence type="ECO:0000313" key="3">
    <source>
        <dbReference type="Proteomes" id="UP000546031"/>
    </source>
</evidence>
<dbReference type="RefSeq" id="WP_176272378.1">
    <property type="nucleotide sequence ID" value="NZ_JABWTA010000001.1"/>
</dbReference>
<comment type="caution">
    <text evidence="2">The sequence shown here is derived from an EMBL/GenBank/DDBJ whole genome shotgun (WGS) entry which is preliminary data.</text>
</comment>
<accession>A0A850HAR0</accession>
<protein>
    <submittedName>
        <fullName evidence="2">Uncharacterized protein</fullName>
    </submittedName>
</protein>